<evidence type="ECO:0000256" key="5">
    <source>
        <dbReference type="ARBA" id="ARBA00023306"/>
    </source>
</evidence>
<dbReference type="Pfam" id="PF03256">
    <property type="entry name" value="ANAPC10"/>
    <property type="match status" value="1"/>
</dbReference>
<dbReference type="OrthoDB" id="24948at2759"/>
<evidence type="ECO:0000256" key="6">
    <source>
        <dbReference type="PIRNR" id="PIRNR028841"/>
    </source>
</evidence>
<dbReference type="Gene3D" id="2.60.120.260">
    <property type="entry name" value="Galactose-binding domain-like"/>
    <property type="match status" value="1"/>
</dbReference>
<dbReference type="InterPro" id="IPR008979">
    <property type="entry name" value="Galactose-bd-like_sf"/>
</dbReference>
<dbReference type="Proteomes" id="UP000243579">
    <property type="component" value="Unassembled WGS sequence"/>
</dbReference>
<dbReference type="GO" id="GO:0070979">
    <property type="term" value="P:protein K11-linked ubiquitination"/>
    <property type="evidence" value="ECO:0007669"/>
    <property type="project" value="TreeGrafter"/>
</dbReference>
<dbReference type="STRING" id="1202772.A0A1V9YB90"/>
<evidence type="ECO:0000256" key="3">
    <source>
        <dbReference type="ARBA" id="ARBA00022776"/>
    </source>
</evidence>
<dbReference type="InterPro" id="IPR016901">
    <property type="entry name" value="APC10/Doc1"/>
</dbReference>
<feature type="domain" description="DOC" evidence="7">
    <location>
        <begin position="1"/>
        <end position="174"/>
    </location>
</feature>
<comment type="function">
    <text evidence="6">Component of the anaphase promoting complex/cyclosome (APC/C), a cell cycle-regulated E3 ubiquitin-protein ligase complex that controls progression through mitosis and the G1 phase of the cell cycle.</text>
</comment>
<dbReference type="PIRSF" id="PIRSF028841">
    <property type="entry name" value="APC10_sub"/>
    <property type="match status" value="1"/>
</dbReference>
<dbReference type="AlphaFoldDB" id="A0A1V9YB90"/>
<keyword evidence="4 6" id="KW-0833">Ubl conjugation pathway</keyword>
<reference evidence="8 9" key="1">
    <citation type="journal article" date="2014" name="Genome Biol. Evol.">
        <title>The secreted proteins of Achlya hypogyna and Thraustotheca clavata identify the ancestral oomycete secretome and reveal gene acquisitions by horizontal gene transfer.</title>
        <authorList>
            <person name="Misner I."/>
            <person name="Blouin N."/>
            <person name="Leonard G."/>
            <person name="Richards T.A."/>
            <person name="Lane C.E."/>
        </authorList>
    </citation>
    <scope>NUCLEOTIDE SEQUENCE [LARGE SCALE GENOMIC DNA]</scope>
    <source>
        <strain evidence="8 9">ATCC 48635</strain>
    </source>
</reference>
<accession>A0A1V9YB90</accession>
<name>A0A1V9YB90_ACHHY</name>
<dbReference type="GO" id="GO:0051301">
    <property type="term" value="P:cell division"/>
    <property type="evidence" value="ECO:0007669"/>
    <property type="project" value="UniProtKB-KW"/>
</dbReference>
<dbReference type="SMART" id="SM01337">
    <property type="entry name" value="APC10"/>
    <property type="match status" value="1"/>
</dbReference>
<evidence type="ECO:0000256" key="4">
    <source>
        <dbReference type="ARBA" id="ARBA00022786"/>
    </source>
</evidence>
<evidence type="ECO:0000256" key="2">
    <source>
        <dbReference type="ARBA" id="ARBA00022618"/>
    </source>
</evidence>
<dbReference type="EMBL" id="JNBR01002406">
    <property type="protein sequence ID" value="OQR82974.1"/>
    <property type="molecule type" value="Genomic_DNA"/>
</dbReference>
<keyword evidence="5 6" id="KW-0131">Cell cycle</keyword>
<dbReference type="InterPro" id="IPR004939">
    <property type="entry name" value="APC_su10/DOC_dom"/>
</dbReference>
<dbReference type="CDD" id="cd08366">
    <property type="entry name" value="APC10"/>
    <property type="match status" value="1"/>
</dbReference>
<evidence type="ECO:0000259" key="7">
    <source>
        <dbReference type="PROSITE" id="PS51284"/>
    </source>
</evidence>
<organism evidence="8 9">
    <name type="scientific">Achlya hypogyna</name>
    <name type="common">Oomycete</name>
    <name type="synonym">Protoachlya hypogyna</name>
    <dbReference type="NCBI Taxonomy" id="1202772"/>
    <lineage>
        <taxon>Eukaryota</taxon>
        <taxon>Sar</taxon>
        <taxon>Stramenopiles</taxon>
        <taxon>Oomycota</taxon>
        <taxon>Saprolegniomycetes</taxon>
        <taxon>Saprolegniales</taxon>
        <taxon>Achlyaceae</taxon>
        <taxon>Achlya</taxon>
    </lineage>
</organism>
<keyword evidence="9" id="KW-1185">Reference proteome</keyword>
<keyword evidence="3 6" id="KW-0498">Mitosis</keyword>
<comment type="caution">
    <text evidence="8">The sequence shown here is derived from an EMBL/GenBank/DDBJ whole genome shotgun (WGS) entry which is preliminary data.</text>
</comment>
<sequence length="175" mass="19991">MEKREIGDEAVWSLSTAKPGNGVHQLRDDSIDTYWQSDGVQPHLINIQFPKKMTVQEVALYLDYKLDESYTPRKISIRAGTTYHDLTEIKTQTIVEPAGWITIQLTHPAPLLTDSNRDKPLRTFFLQIAVMGMHQNGRDTHIRQVKVYAPRQATHFGLEIPEPSSIEFSSFATIR</sequence>
<dbReference type="FunFam" id="2.60.120.260:FF:000122">
    <property type="entry name" value="Anaphase-promoting complex subunit 10"/>
    <property type="match status" value="1"/>
</dbReference>
<evidence type="ECO:0000313" key="9">
    <source>
        <dbReference type="Proteomes" id="UP000243579"/>
    </source>
</evidence>
<dbReference type="PANTHER" id="PTHR12936:SF0">
    <property type="entry name" value="ANAPHASE-PROMOTING COMPLEX SUBUNIT 10"/>
    <property type="match status" value="1"/>
</dbReference>
<evidence type="ECO:0000313" key="8">
    <source>
        <dbReference type="EMBL" id="OQR82974.1"/>
    </source>
</evidence>
<dbReference type="SUPFAM" id="SSF49785">
    <property type="entry name" value="Galactose-binding domain-like"/>
    <property type="match status" value="1"/>
</dbReference>
<proteinExistence type="inferred from homology"/>
<dbReference type="PROSITE" id="PS51284">
    <property type="entry name" value="DOC"/>
    <property type="match status" value="1"/>
</dbReference>
<gene>
    <name evidence="8" type="ORF">ACHHYP_15278</name>
</gene>
<dbReference type="GO" id="GO:0005680">
    <property type="term" value="C:anaphase-promoting complex"/>
    <property type="evidence" value="ECO:0007669"/>
    <property type="project" value="InterPro"/>
</dbReference>
<evidence type="ECO:0000256" key="1">
    <source>
        <dbReference type="ARBA" id="ARBA00006762"/>
    </source>
</evidence>
<keyword evidence="2 6" id="KW-0132">Cell division</keyword>
<dbReference type="PANTHER" id="PTHR12936">
    <property type="entry name" value="ANAPHASE-PROMOTING COMPLEX 10"/>
    <property type="match status" value="1"/>
</dbReference>
<comment type="similarity">
    <text evidence="1 6">Belongs to the APC10 family.</text>
</comment>
<protein>
    <recommendedName>
        <fullName evidence="6">Anaphase-promoting complex subunit 10</fullName>
    </recommendedName>
</protein>
<dbReference type="GO" id="GO:0031145">
    <property type="term" value="P:anaphase-promoting complex-dependent catabolic process"/>
    <property type="evidence" value="ECO:0007669"/>
    <property type="project" value="InterPro"/>
</dbReference>